<protein>
    <recommendedName>
        <fullName evidence="6">Cytochrome c domain-containing protein</fullName>
    </recommendedName>
</protein>
<sequence>MLRRIVVSVGLGAIGLLLAACDASGPGSPGAESAQPADPAKVEKSLQELLASADVDQGKRLYLQCRACHSLEEGGINKVGPNLYGFFGKPAGQVRGFVYSDALKESGIVWTPETLDQWLSRPSEFLPGNRMVFVGVRRPTDRASLIVYLQQQTVAVP</sequence>
<reference evidence="7" key="1">
    <citation type="submission" date="2018-05" db="EMBL/GenBank/DDBJ databases">
        <authorList>
            <person name="Lanie J.A."/>
            <person name="Ng W.-L."/>
            <person name="Kazmierczak K.M."/>
            <person name="Andrzejewski T.M."/>
            <person name="Davidsen T.M."/>
            <person name="Wayne K.J."/>
            <person name="Tettelin H."/>
            <person name="Glass J.I."/>
            <person name="Rusch D."/>
            <person name="Podicherti R."/>
            <person name="Tsui H.-C.T."/>
            <person name="Winkler M.E."/>
        </authorList>
    </citation>
    <scope>NUCLEOTIDE SEQUENCE</scope>
</reference>
<keyword evidence="5" id="KW-0408">Iron</keyword>
<dbReference type="GO" id="GO:0009055">
    <property type="term" value="F:electron transfer activity"/>
    <property type="evidence" value="ECO:0007669"/>
    <property type="project" value="InterPro"/>
</dbReference>
<gene>
    <name evidence="7" type="ORF">METZ01_LOCUS139036</name>
</gene>
<keyword evidence="4" id="KW-0249">Electron transport</keyword>
<dbReference type="InterPro" id="IPR002327">
    <property type="entry name" value="Cyt_c_1A/1B"/>
</dbReference>
<evidence type="ECO:0000259" key="6">
    <source>
        <dbReference type="PROSITE" id="PS51007"/>
    </source>
</evidence>
<dbReference type="PRINTS" id="PR00604">
    <property type="entry name" value="CYTCHRMECIAB"/>
</dbReference>
<name>A0A381ZBE5_9ZZZZ</name>
<dbReference type="AlphaFoldDB" id="A0A381ZBE5"/>
<evidence type="ECO:0000256" key="1">
    <source>
        <dbReference type="ARBA" id="ARBA00022448"/>
    </source>
</evidence>
<dbReference type="EMBL" id="UINC01020549">
    <property type="protein sequence ID" value="SVA86182.1"/>
    <property type="molecule type" value="Genomic_DNA"/>
</dbReference>
<dbReference type="PANTHER" id="PTHR11961">
    <property type="entry name" value="CYTOCHROME C"/>
    <property type="match status" value="1"/>
</dbReference>
<accession>A0A381ZBE5</accession>
<proteinExistence type="predicted"/>
<dbReference type="SUPFAM" id="SSF46626">
    <property type="entry name" value="Cytochrome c"/>
    <property type="match status" value="1"/>
</dbReference>
<dbReference type="GO" id="GO:0046872">
    <property type="term" value="F:metal ion binding"/>
    <property type="evidence" value="ECO:0007669"/>
    <property type="project" value="UniProtKB-KW"/>
</dbReference>
<dbReference type="InterPro" id="IPR009056">
    <property type="entry name" value="Cyt_c-like_dom"/>
</dbReference>
<evidence type="ECO:0000256" key="5">
    <source>
        <dbReference type="ARBA" id="ARBA00023004"/>
    </source>
</evidence>
<feature type="domain" description="Cytochrome c" evidence="6">
    <location>
        <begin position="53"/>
        <end position="153"/>
    </location>
</feature>
<dbReference type="GO" id="GO:0020037">
    <property type="term" value="F:heme binding"/>
    <property type="evidence" value="ECO:0007669"/>
    <property type="project" value="InterPro"/>
</dbReference>
<dbReference type="PROSITE" id="PS51257">
    <property type="entry name" value="PROKAR_LIPOPROTEIN"/>
    <property type="match status" value="1"/>
</dbReference>
<keyword evidence="3" id="KW-0479">Metal-binding</keyword>
<organism evidence="7">
    <name type="scientific">marine metagenome</name>
    <dbReference type="NCBI Taxonomy" id="408172"/>
    <lineage>
        <taxon>unclassified sequences</taxon>
        <taxon>metagenomes</taxon>
        <taxon>ecological metagenomes</taxon>
    </lineage>
</organism>
<evidence type="ECO:0000256" key="4">
    <source>
        <dbReference type="ARBA" id="ARBA00022982"/>
    </source>
</evidence>
<keyword evidence="1" id="KW-0813">Transport</keyword>
<evidence type="ECO:0000256" key="2">
    <source>
        <dbReference type="ARBA" id="ARBA00022617"/>
    </source>
</evidence>
<dbReference type="Gene3D" id="1.10.760.10">
    <property type="entry name" value="Cytochrome c-like domain"/>
    <property type="match status" value="1"/>
</dbReference>
<keyword evidence="2" id="KW-0349">Heme</keyword>
<evidence type="ECO:0000256" key="3">
    <source>
        <dbReference type="ARBA" id="ARBA00022723"/>
    </source>
</evidence>
<evidence type="ECO:0000313" key="7">
    <source>
        <dbReference type="EMBL" id="SVA86182.1"/>
    </source>
</evidence>
<dbReference type="PROSITE" id="PS51007">
    <property type="entry name" value="CYTC"/>
    <property type="match status" value="1"/>
</dbReference>
<dbReference type="InterPro" id="IPR036909">
    <property type="entry name" value="Cyt_c-like_dom_sf"/>
</dbReference>